<feature type="region of interest" description="Disordered" evidence="1">
    <location>
        <begin position="1"/>
        <end position="34"/>
    </location>
</feature>
<evidence type="ECO:0000256" key="1">
    <source>
        <dbReference type="SAM" id="MobiDB-lite"/>
    </source>
</evidence>
<gene>
    <name evidence="2" type="ORF">E2C01_003629</name>
</gene>
<sequence>MPLLHRHHHHHYHHPSRHHHHHHPSRHSHHQRLPRPHTAHWWAVTCLESPWPSIAPLLPPSATLQRYPRPPRSPRPSPTPHLHVTDLETLRLEGHDHKGVRGVDLGVSHDEEPGCCGRDGGGEVCLLTLQSAHEASPIASPEIRPPLSIKRLVCLVSREGEEIQLIVLGPHSLIEIQKRVRDQVFEVFNGDRSPHLRPACHLTTVPCTTLHLDFYVPYCT</sequence>
<feature type="compositionally biased region" description="Pro residues" evidence="1">
    <location>
        <begin position="68"/>
        <end position="79"/>
    </location>
</feature>
<dbReference type="EMBL" id="VSRR010000139">
    <property type="protein sequence ID" value="MPC10981.1"/>
    <property type="molecule type" value="Genomic_DNA"/>
</dbReference>
<dbReference type="Proteomes" id="UP000324222">
    <property type="component" value="Unassembled WGS sequence"/>
</dbReference>
<evidence type="ECO:0000313" key="3">
    <source>
        <dbReference type="Proteomes" id="UP000324222"/>
    </source>
</evidence>
<proteinExistence type="predicted"/>
<dbReference type="AlphaFoldDB" id="A0A5B7CQA1"/>
<accession>A0A5B7CQA1</accession>
<keyword evidence="3" id="KW-1185">Reference proteome</keyword>
<protein>
    <submittedName>
        <fullName evidence="2">Uncharacterized protein</fullName>
    </submittedName>
</protein>
<reference evidence="2 3" key="1">
    <citation type="submission" date="2019-05" db="EMBL/GenBank/DDBJ databases">
        <title>Another draft genome of Portunus trituberculatus and its Hox gene families provides insights of decapod evolution.</title>
        <authorList>
            <person name="Jeong J.-H."/>
            <person name="Song I."/>
            <person name="Kim S."/>
            <person name="Choi T."/>
            <person name="Kim D."/>
            <person name="Ryu S."/>
            <person name="Kim W."/>
        </authorList>
    </citation>
    <scope>NUCLEOTIDE SEQUENCE [LARGE SCALE GENOMIC DNA]</scope>
    <source>
        <tissue evidence="2">Muscle</tissue>
    </source>
</reference>
<feature type="region of interest" description="Disordered" evidence="1">
    <location>
        <begin position="62"/>
        <end position="82"/>
    </location>
</feature>
<name>A0A5B7CQA1_PORTR</name>
<organism evidence="2 3">
    <name type="scientific">Portunus trituberculatus</name>
    <name type="common">Swimming crab</name>
    <name type="synonym">Neptunus trituberculatus</name>
    <dbReference type="NCBI Taxonomy" id="210409"/>
    <lineage>
        <taxon>Eukaryota</taxon>
        <taxon>Metazoa</taxon>
        <taxon>Ecdysozoa</taxon>
        <taxon>Arthropoda</taxon>
        <taxon>Crustacea</taxon>
        <taxon>Multicrustacea</taxon>
        <taxon>Malacostraca</taxon>
        <taxon>Eumalacostraca</taxon>
        <taxon>Eucarida</taxon>
        <taxon>Decapoda</taxon>
        <taxon>Pleocyemata</taxon>
        <taxon>Brachyura</taxon>
        <taxon>Eubrachyura</taxon>
        <taxon>Portunoidea</taxon>
        <taxon>Portunidae</taxon>
        <taxon>Portuninae</taxon>
        <taxon>Portunus</taxon>
    </lineage>
</organism>
<comment type="caution">
    <text evidence="2">The sequence shown here is derived from an EMBL/GenBank/DDBJ whole genome shotgun (WGS) entry which is preliminary data.</text>
</comment>
<evidence type="ECO:0000313" key="2">
    <source>
        <dbReference type="EMBL" id="MPC10981.1"/>
    </source>
</evidence>